<sequence length="322" mass="35961">MVGLLFFTAVISTAYLLRDGGDKPIFSIVLPNGQEEEGIEQYQKKEFFIVKDTSGLGQSLEEEYIKYGYTLINETYKHIGPLADNPDMRYAGNNLACKNCHLDAGQKKFAAPYVGLFGLFPQYRGRENKIGTLEERINGCMERSMNGKKLPKDGKEMKAMVAYMKWLSEGVPTGTKLEGRGFLALQVPDRKADLGKGKEVYAKKCQSCHGQEGKGVSNDIGGYIYPPLWGEDSYNHGAGMHRVLTAARFIKGNMPLGATYEKPLLSDEEAFDVAAYINSHSRPLKENTEKDYPDLSRKPMDSPYPPFADNLSAEQHKYGPFH</sequence>
<keyword evidence="3 4" id="KW-0408">Iron</keyword>
<dbReference type="Pfam" id="PF21342">
    <property type="entry name" value="SoxA-TsdA_cyt-c"/>
    <property type="match status" value="1"/>
</dbReference>
<dbReference type="PROSITE" id="PS51007">
    <property type="entry name" value="CYTC"/>
    <property type="match status" value="1"/>
</dbReference>
<feature type="region of interest" description="Disordered" evidence="5">
    <location>
        <begin position="282"/>
        <end position="322"/>
    </location>
</feature>
<evidence type="ECO:0000313" key="7">
    <source>
        <dbReference type="EMBL" id="GAA4836913.1"/>
    </source>
</evidence>
<proteinExistence type="predicted"/>
<evidence type="ECO:0000259" key="6">
    <source>
        <dbReference type="PROSITE" id="PS51007"/>
    </source>
</evidence>
<evidence type="ECO:0000313" key="8">
    <source>
        <dbReference type="Proteomes" id="UP001500298"/>
    </source>
</evidence>
<accession>A0ABP9DE80</accession>
<evidence type="ECO:0000256" key="3">
    <source>
        <dbReference type="ARBA" id="ARBA00023004"/>
    </source>
</evidence>
<dbReference type="Pfam" id="PF00034">
    <property type="entry name" value="Cytochrom_C"/>
    <property type="match status" value="1"/>
</dbReference>
<dbReference type="EMBL" id="BAABJX010000033">
    <property type="protein sequence ID" value="GAA4836913.1"/>
    <property type="molecule type" value="Genomic_DNA"/>
</dbReference>
<dbReference type="PANTHER" id="PTHR35008">
    <property type="entry name" value="BLL4482 PROTEIN-RELATED"/>
    <property type="match status" value="1"/>
</dbReference>
<feature type="compositionally biased region" description="Basic and acidic residues" evidence="5">
    <location>
        <begin position="283"/>
        <end position="300"/>
    </location>
</feature>
<dbReference type="InterPro" id="IPR009056">
    <property type="entry name" value="Cyt_c-like_dom"/>
</dbReference>
<dbReference type="PANTHER" id="PTHR35008:SF9">
    <property type="entry name" value="CYTOCHROME C DOMAIN-CONTAINING PROTEIN"/>
    <property type="match status" value="1"/>
</dbReference>
<dbReference type="InterPro" id="IPR051459">
    <property type="entry name" value="Cytochrome_c-type_DH"/>
</dbReference>
<keyword evidence="2 4" id="KW-0479">Metal-binding</keyword>
<keyword evidence="8" id="KW-1185">Reference proteome</keyword>
<evidence type="ECO:0000256" key="5">
    <source>
        <dbReference type="SAM" id="MobiDB-lite"/>
    </source>
</evidence>
<protein>
    <recommendedName>
        <fullName evidence="6">Cytochrome c domain-containing protein</fullName>
    </recommendedName>
</protein>
<dbReference type="SUPFAM" id="SSF46626">
    <property type="entry name" value="Cytochrome c"/>
    <property type="match status" value="2"/>
</dbReference>
<organism evidence="7 8">
    <name type="scientific">Algivirga pacifica</name>
    <dbReference type="NCBI Taxonomy" id="1162670"/>
    <lineage>
        <taxon>Bacteria</taxon>
        <taxon>Pseudomonadati</taxon>
        <taxon>Bacteroidota</taxon>
        <taxon>Cytophagia</taxon>
        <taxon>Cytophagales</taxon>
        <taxon>Flammeovirgaceae</taxon>
        <taxon>Algivirga</taxon>
    </lineage>
</organism>
<reference evidence="8" key="1">
    <citation type="journal article" date="2019" name="Int. J. Syst. Evol. Microbiol.">
        <title>The Global Catalogue of Microorganisms (GCM) 10K type strain sequencing project: providing services to taxonomists for standard genome sequencing and annotation.</title>
        <authorList>
            <consortium name="The Broad Institute Genomics Platform"/>
            <consortium name="The Broad Institute Genome Sequencing Center for Infectious Disease"/>
            <person name="Wu L."/>
            <person name="Ma J."/>
        </authorList>
    </citation>
    <scope>NUCLEOTIDE SEQUENCE [LARGE SCALE GENOMIC DNA]</scope>
    <source>
        <strain evidence="8">JCM 18326</strain>
    </source>
</reference>
<name>A0ABP9DE80_9BACT</name>
<comment type="caution">
    <text evidence="7">The sequence shown here is derived from an EMBL/GenBank/DDBJ whole genome shotgun (WGS) entry which is preliminary data.</text>
</comment>
<dbReference type="Proteomes" id="UP001500298">
    <property type="component" value="Unassembled WGS sequence"/>
</dbReference>
<dbReference type="InterPro" id="IPR036909">
    <property type="entry name" value="Cyt_c-like_dom_sf"/>
</dbReference>
<dbReference type="Gene3D" id="1.10.760.10">
    <property type="entry name" value="Cytochrome c-like domain"/>
    <property type="match status" value="2"/>
</dbReference>
<gene>
    <name evidence="7" type="ORF">GCM10023331_22660</name>
</gene>
<evidence type="ECO:0000256" key="1">
    <source>
        <dbReference type="ARBA" id="ARBA00022617"/>
    </source>
</evidence>
<feature type="domain" description="Cytochrome c" evidence="6">
    <location>
        <begin position="192"/>
        <end position="281"/>
    </location>
</feature>
<evidence type="ECO:0000256" key="4">
    <source>
        <dbReference type="PROSITE-ProRule" id="PRU00433"/>
    </source>
</evidence>
<evidence type="ECO:0000256" key="2">
    <source>
        <dbReference type="ARBA" id="ARBA00022723"/>
    </source>
</evidence>
<keyword evidence="1 4" id="KW-0349">Heme</keyword>